<dbReference type="InterPro" id="IPR007111">
    <property type="entry name" value="NACHT_NTPase"/>
</dbReference>
<feature type="domain" description="NACHT" evidence="1">
    <location>
        <begin position="158"/>
        <end position="285"/>
    </location>
</feature>
<dbReference type="Gene3D" id="3.40.50.300">
    <property type="entry name" value="P-loop containing nucleotide triphosphate hydrolases"/>
    <property type="match status" value="1"/>
</dbReference>
<evidence type="ECO:0000259" key="2">
    <source>
        <dbReference type="Pfam" id="PF26355"/>
    </source>
</evidence>
<gene>
    <name evidence="3" type="ORF">VB854_09235</name>
</gene>
<feature type="domain" description="vWA-MoxR associated protein N-terminal HTH" evidence="2">
    <location>
        <begin position="1"/>
        <end position="83"/>
    </location>
</feature>
<evidence type="ECO:0000259" key="1">
    <source>
        <dbReference type="Pfam" id="PF05729"/>
    </source>
</evidence>
<protein>
    <submittedName>
        <fullName evidence="3">NACHT domain-containing protein</fullName>
    </submittedName>
</protein>
<dbReference type="PRINTS" id="PR00364">
    <property type="entry name" value="DISEASERSIST"/>
</dbReference>
<comment type="caution">
    <text evidence="3">The sequence shown here is derived from an EMBL/GenBank/DDBJ whole genome shotgun (WGS) entry which is preliminary data.</text>
</comment>
<reference evidence="3 4" key="1">
    <citation type="submission" date="2023-12" db="EMBL/GenBank/DDBJ databases">
        <title>Baltic Sea Cyanobacteria.</title>
        <authorList>
            <person name="Delbaje E."/>
            <person name="Fewer D.P."/>
            <person name="Shishido T.K."/>
        </authorList>
    </citation>
    <scope>NUCLEOTIDE SEQUENCE [LARGE SCALE GENOMIC DNA]</scope>
    <source>
        <strain evidence="3 4">CCNP 1315</strain>
    </source>
</reference>
<evidence type="ECO:0000313" key="4">
    <source>
        <dbReference type="Proteomes" id="UP001301728"/>
    </source>
</evidence>
<keyword evidence="4" id="KW-1185">Reference proteome</keyword>
<organism evidence="3 4">
    <name type="scientific">Limnoraphis robusta CCNP1315</name>
    <dbReference type="NCBI Taxonomy" id="3110306"/>
    <lineage>
        <taxon>Bacteria</taxon>
        <taxon>Bacillati</taxon>
        <taxon>Cyanobacteriota</taxon>
        <taxon>Cyanophyceae</taxon>
        <taxon>Oscillatoriophycideae</taxon>
        <taxon>Oscillatoriales</taxon>
        <taxon>Sirenicapillariaceae</taxon>
        <taxon>Limnoraphis</taxon>
    </lineage>
</organism>
<sequence>MDIQEVLGFADELVFANTGKHLSDLQSAVLRGVWQGKKYFEIAEEHYCSEGYVRNIASELWQILSDAIAENVNRTNLRSVMERKQSLILSSNFGHVGNDFIVGNVNICGDPSSSNQYSPSTFTKPQQDLSNAPDLIKLCDRNKEIATLEKWILYEGCRLVAILGCSGIGKTALAGYLLQKIKTHFDVVIWRNLDLSPPLENTLNNLILSISSQAEPKLPSSLGEKLSMLLENLQQKRCLIVLDGIENLLSEKQFAGTYREDCKNYQKLFKMIGETVHKSCCILNSWEAPQELMILAGKNSPVRLFPLKGLGVAAKEILKESKLSDESEWNNLINTYQGNPLFLKITVNTIQEVFDGRLGEFLKYEQPYLSEELKIVLDQQWQHLPEFEQTIIACISREYEPVSLNQLLVDSQLNYQQLFKIIQSLKRRFLIESNEKKQESLFTVSEILRHYVRSINKSER</sequence>
<dbReference type="Proteomes" id="UP001301728">
    <property type="component" value="Unassembled WGS sequence"/>
</dbReference>
<evidence type="ECO:0000313" key="3">
    <source>
        <dbReference type="EMBL" id="MEA5519132.1"/>
    </source>
</evidence>
<proteinExistence type="predicted"/>
<dbReference type="Pfam" id="PF26355">
    <property type="entry name" value="HTH_VMAP-M9"/>
    <property type="match status" value="1"/>
</dbReference>
<dbReference type="EMBL" id="JAYGHT010000022">
    <property type="protein sequence ID" value="MEA5519132.1"/>
    <property type="molecule type" value="Genomic_DNA"/>
</dbReference>
<dbReference type="Pfam" id="PF05729">
    <property type="entry name" value="NACHT"/>
    <property type="match status" value="1"/>
</dbReference>
<dbReference type="RefSeq" id="WP_323275581.1">
    <property type="nucleotide sequence ID" value="NZ_JAYGHT010000022.1"/>
</dbReference>
<name>A0ABU5TWM8_9CYAN</name>
<accession>A0ABU5TWM8</accession>
<dbReference type="InterPro" id="IPR027417">
    <property type="entry name" value="P-loop_NTPase"/>
</dbReference>
<dbReference type="InterPro" id="IPR058651">
    <property type="entry name" value="HTH_VMAP-M9"/>
</dbReference>
<dbReference type="SUPFAM" id="SSF52540">
    <property type="entry name" value="P-loop containing nucleoside triphosphate hydrolases"/>
    <property type="match status" value="1"/>
</dbReference>